<accession>A0A5D3JZ72</accession>
<keyword evidence="1" id="KW-1133">Transmembrane helix</keyword>
<evidence type="ECO:0000313" key="2">
    <source>
        <dbReference type="EMBL" id="TYL82420.1"/>
    </source>
</evidence>
<dbReference type="Proteomes" id="UP000324758">
    <property type="component" value="Unassembled WGS sequence"/>
</dbReference>
<dbReference type="AlphaFoldDB" id="A0A5D3JZ72"/>
<name>A0A5D3JZ72_9BRAD</name>
<dbReference type="RefSeq" id="WP_148779061.1">
    <property type="nucleotide sequence ID" value="NZ_VSSS01000118.1"/>
</dbReference>
<keyword evidence="1" id="KW-0472">Membrane</keyword>
<sequence>MLPCEFKPSRAPSEMIEVFRELFRQFAGDETILTGNETILRFGRITEETADGYQLHNDDGTPPATQFGDRSMRALSFILAFCFVLAGSSFAGAPDGNLPGIGTFQYSGSPVTTTAPQPIVLAARF</sequence>
<organism evidence="2 3">
    <name type="scientific">Bradyrhizobium rifense</name>
    <dbReference type="NCBI Taxonomy" id="515499"/>
    <lineage>
        <taxon>Bacteria</taxon>
        <taxon>Pseudomonadati</taxon>
        <taxon>Pseudomonadota</taxon>
        <taxon>Alphaproteobacteria</taxon>
        <taxon>Hyphomicrobiales</taxon>
        <taxon>Nitrobacteraceae</taxon>
        <taxon>Bradyrhizobium</taxon>
    </lineage>
</organism>
<feature type="transmembrane region" description="Helical" evidence="1">
    <location>
        <begin position="74"/>
        <end position="93"/>
    </location>
</feature>
<proteinExistence type="predicted"/>
<evidence type="ECO:0000313" key="3">
    <source>
        <dbReference type="Proteomes" id="UP000324758"/>
    </source>
</evidence>
<dbReference type="EMBL" id="VSSS01000118">
    <property type="protein sequence ID" value="TYL82420.1"/>
    <property type="molecule type" value="Genomic_DNA"/>
</dbReference>
<keyword evidence="3" id="KW-1185">Reference proteome</keyword>
<reference evidence="2 3" key="1">
    <citation type="submission" date="2019-08" db="EMBL/GenBank/DDBJ databases">
        <title>Bradyrhizobium hipponensis sp. nov., a rhizobium isolated from a Lupinus angustifolius root nodule in Tunisia.</title>
        <authorList>
            <person name="Off K."/>
            <person name="Rejili M."/>
            <person name="Mars M."/>
            <person name="Brachmann A."/>
            <person name="Marin M."/>
        </authorList>
    </citation>
    <scope>NUCLEOTIDE SEQUENCE [LARGE SCALE GENOMIC DNA]</scope>
    <source>
        <strain evidence="2 3">CTAW71</strain>
    </source>
</reference>
<evidence type="ECO:0000256" key="1">
    <source>
        <dbReference type="SAM" id="Phobius"/>
    </source>
</evidence>
<gene>
    <name evidence="2" type="ORF">FXB40_47135</name>
</gene>
<comment type="caution">
    <text evidence="2">The sequence shown here is derived from an EMBL/GenBank/DDBJ whole genome shotgun (WGS) entry which is preliminary data.</text>
</comment>
<protein>
    <submittedName>
        <fullName evidence="2">Uncharacterized protein</fullName>
    </submittedName>
</protein>
<dbReference type="OrthoDB" id="8237492at2"/>
<keyword evidence="1" id="KW-0812">Transmembrane</keyword>